<dbReference type="Proteomes" id="UP000321039">
    <property type="component" value="Unassembled WGS sequence"/>
</dbReference>
<dbReference type="PANTHER" id="PTHR43644">
    <property type="entry name" value="NA(+)-TRANSLOCATING NADH-QUINONE REDUCTASE SUBUNIT"/>
    <property type="match status" value="1"/>
</dbReference>
<dbReference type="AlphaFoldDB" id="A0A5C9A6P3"/>
<dbReference type="SUPFAM" id="SSF54292">
    <property type="entry name" value="2Fe-2S ferredoxin-like"/>
    <property type="match status" value="1"/>
</dbReference>
<dbReference type="Gene3D" id="3.40.50.80">
    <property type="entry name" value="Nucleotide-binding domain of ferredoxin-NADP reductase (FNR) module"/>
    <property type="match status" value="1"/>
</dbReference>
<dbReference type="InterPro" id="IPR039261">
    <property type="entry name" value="FNR_nucleotide-bd"/>
</dbReference>
<dbReference type="InterPro" id="IPR005625">
    <property type="entry name" value="PepSY-ass_TM"/>
</dbReference>
<keyword evidence="6" id="KW-1185">Reference proteome</keyword>
<reference evidence="5 6" key="1">
    <citation type="submission" date="2019-08" db="EMBL/GenBank/DDBJ databases">
        <title>Parahaliea maris sp. nov., isolated from the surface seawater.</title>
        <authorList>
            <person name="Liu Y."/>
        </authorList>
    </citation>
    <scope>NUCLEOTIDE SEQUENCE [LARGE SCALE GENOMIC DNA]</scope>
    <source>
        <strain evidence="5 6">HSLHS9</strain>
    </source>
</reference>
<dbReference type="InterPro" id="IPR036010">
    <property type="entry name" value="2Fe-2S_ferredoxin-like_sf"/>
</dbReference>
<dbReference type="EMBL" id="VRZA01000002">
    <property type="protein sequence ID" value="TXS95247.1"/>
    <property type="molecule type" value="Genomic_DNA"/>
</dbReference>
<gene>
    <name evidence="5" type="ORF">FV139_04930</name>
</gene>
<feature type="domain" description="FAD-binding FR-type" evidence="4">
    <location>
        <begin position="338"/>
        <end position="475"/>
    </location>
</feature>
<feature type="transmembrane region" description="Helical" evidence="3">
    <location>
        <begin position="201"/>
        <end position="220"/>
    </location>
</feature>
<dbReference type="GO" id="GO:0051536">
    <property type="term" value="F:iron-sulfur cluster binding"/>
    <property type="evidence" value="ECO:0007669"/>
    <property type="project" value="InterPro"/>
</dbReference>
<dbReference type="Pfam" id="PF03929">
    <property type="entry name" value="PepSY_TM"/>
    <property type="match status" value="1"/>
</dbReference>
<dbReference type="GO" id="GO:0016491">
    <property type="term" value="F:oxidoreductase activity"/>
    <property type="evidence" value="ECO:0007669"/>
    <property type="project" value="InterPro"/>
</dbReference>
<evidence type="ECO:0000259" key="4">
    <source>
        <dbReference type="PROSITE" id="PS51384"/>
    </source>
</evidence>
<evidence type="ECO:0000256" key="3">
    <source>
        <dbReference type="SAM" id="Phobius"/>
    </source>
</evidence>
<dbReference type="Pfam" id="PF00175">
    <property type="entry name" value="NAD_binding_1"/>
    <property type="match status" value="1"/>
</dbReference>
<keyword evidence="1" id="KW-0285">Flavoprotein</keyword>
<dbReference type="RefSeq" id="WP_148067158.1">
    <property type="nucleotide sequence ID" value="NZ_VRZA01000002.1"/>
</dbReference>
<dbReference type="CDD" id="cd00207">
    <property type="entry name" value="fer2"/>
    <property type="match status" value="1"/>
</dbReference>
<keyword evidence="3" id="KW-0472">Membrane</keyword>
<proteinExistence type="predicted"/>
<dbReference type="PANTHER" id="PTHR43644:SF1">
    <property type="entry name" value="NAD(P)H-FLAVIN REDUCTASE"/>
    <property type="match status" value="1"/>
</dbReference>
<dbReference type="PRINTS" id="PR00371">
    <property type="entry name" value="FPNCR"/>
</dbReference>
<dbReference type="InterPro" id="IPR017938">
    <property type="entry name" value="Riboflavin_synthase-like_b-brl"/>
</dbReference>
<evidence type="ECO:0000313" key="5">
    <source>
        <dbReference type="EMBL" id="TXS95247.1"/>
    </source>
</evidence>
<dbReference type="PROSITE" id="PS51384">
    <property type="entry name" value="FAD_FR"/>
    <property type="match status" value="1"/>
</dbReference>
<dbReference type="InterPro" id="IPR001433">
    <property type="entry name" value="OxRdtase_FAD/NAD-bd"/>
</dbReference>
<dbReference type="SUPFAM" id="SSF52343">
    <property type="entry name" value="Ferredoxin reductase-like, C-terminal NADP-linked domain"/>
    <property type="match status" value="1"/>
</dbReference>
<dbReference type="CDD" id="cd06188">
    <property type="entry name" value="NADH_quinone_reductase"/>
    <property type="match status" value="1"/>
</dbReference>
<dbReference type="PRINTS" id="PR00406">
    <property type="entry name" value="CYTB5RDTASE"/>
</dbReference>
<comment type="caution">
    <text evidence="5">The sequence shown here is derived from an EMBL/GenBank/DDBJ whole genome shotgun (WGS) entry which is preliminary data.</text>
</comment>
<dbReference type="InterPro" id="IPR017927">
    <property type="entry name" value="FAD-bd_FR_type"/>
</dbReference>
<accession>A0A5C9A6P3</accession>
<name>A0A5C9A6P3_9GAMM</name>
<dbReference type="Gene3D" id="2.40.30.10">
    <property type="entry name" value="Translation factors"/>
    <property type="match status" value="1"/>
</dbReference>
<evidence type="ECO:0000256" key="1">
    <source>
        <dbReference type="ARBA" id="ARBA00022630"/>
    </source>
</evidence>
<dbReference type="InterPro" id="IPR012675">
    <property type="entry name" value="Beta-grasp_dom_sf"/>
</dbReference>
<dbReference type="SUPFAM" id="SSF63380">
    <property type="entry name" value="Riboflavin synthase domain-like"/>
    <property type="match status" value="1"/>
</dbReference>
<keyword evidence="2" id="KW-0274">FAD</keyword>
<keyword evidence="3" id="KW-1133">Transmembrane helix</keyword>
<dbReference type="Gene3D" id="3.10.20.30">
    <property type="match status" value="1"/>
</dbReference>
<dbReference type="InterPro" id="IPR001041">
    <property type="entry name" value="2Fe-2S_ferredoxin-type"/>
</dbReference>
<dbReference type="InterPro" id="IPR001709">
    <property type="entry name" value="Flavoprot_Pyr_Nucl_cyt_Rdtase"/>
</dbReference>
<organism evidence="5 6">
    <name type="scientific">Parahaliea maris</name>
    <dbReference type="NCBI Taxonomy" id="2716870"/>
    <lineage>
        <taxon>Bacteria</taxon>
        <taxon>Pseudomonadati</taxon>
        <taxon>Pseudomonadota</taxon>
        <taxon>Gammaproteobacteria</taxon>
        <taxon>Cellvibrionales</taxon>
        <taxon>Halieaceae</taxon>
        <taxon>Parahaliea</taxon>
    </lineage>
</organism>
<keyword evidence="3" id="KW-0812">Transmembrane</keyword>
<dbReference type="Pfam" id="PF00111">
    <property type="entry name" value="Fer2"/>
    <property type="match status" value="1"/>
</dbReference>
<evidence type="ECO:0000313" key="6">
    <source>
        <dbReference type="Proteomes" id="UP000321039"/>
    </source>
</evidence>
<sequence length="613" mass="66911">MSVLMRRLHRWLGLLLAIQVLVWIASGALISLLDSKIASGAVFRAGKAGAVPLSSWGPVVEPSQLDIPVSLLLKLRLDSLQGRPVYRVTTSAGTRLFDARSGRVLEIDRPLAERIARASYAGAGPLAGVSYLAEGEPGVGGGAGPVWRVDFADQLETRVYLSGSDGEVLGHKNRRSRLVDLLLMLHFMDYGQAGNFNNPQIIVLAFGALWLALSGVVLVFTSFSRADFAALPGAGRGVRPAAVRVGSPAHPPATLQLDNRLSLYASLAPQGIRLPSNCEGSGSCGLCRIRYEQDPPVPTGADREWIDRVALAVGERLACQHRPRQGDRLALPDIAYQTDLQGGVVTASRWLTPLLKEIRIRPDEPVAFRPGDYFQFCIPPCQIQSSDLGLPVEFQGSWHEIDLPDRWASTSTRFRAYSVATAPGLEQDLVFTVRFAPPPDGSHGVPPGIGSSYLCSLVAGERVAYRGPSGDFHLADSPREKILIGGGAGMAPLKAMTQHLLETRQWQGRLRFWYGARNQDEILYRDTFEALAARFENFEWGVALSDAADDQQWPGDRGFVHRVVMERVLQQHPALDNCEFYLCGPPLMLEATRHMLGHLGVAETAIRFDDFGS</sequence>
<evidence type="ECO:0000256" key="2">
    <source>
        <dbReference type="ARBA" id="ARBA00022827"/>
    </source>
</evidence>
<protein>
    <submittedName>
        <fullName evidence="5">2Fe-2S iron-sulfur cluster binding domain-containing protein</fullName>
    </submittedName>
</protein>